<evidence type="ECO:0000313" key="3">
    <source>
        <dbReference type="Proteomes" id="UP000230779"/>
    </source>
</evidence>
<protein>
    <recommendedName>
        <fullName evidence="4">DUF5666 domain-containing protein</fullName>
    </recommendedName>
</protein>
<keyword evidence="1" id="KW-0472">Membrane</keyword>
<comment type="caution">
    <text evidence="2">The sequence shown here is derived from an EMBL/GenBank/DDBJ whole genome shotgun (WGS) entry which is preliminary data.</text>
</comment>
<proteinExistence type="predicted"/>
<reference evidence="2 3" key="1">
    <citation type="submission" date="2017-09" db="EMBL/GenBank/DDBJ databases">
        <title>Depth-based differentiation of microbial function through sediment-hosted aquifers and enrichment of novel symbionts in the deep terrestrial subsurface.</title>
        <authorList>
            <person name="Probst A.J."/>
            <person name="Ladd B."/>
            <person name="Jarett J.K."/>
            <person name="Geller-Mcgrath D.E."/>
            <person name="Sieber C.M."/>
            <person name="Emerson J.B."/>
            <person name="Anantharaman K."/>
            <person name="Thomas B.C."/>
            <person name="Malmstrom R."/>
            <person name="Stieglmeier M."/>
            <person name="Klingl A."/>
            <person name="Woyke T."/>
            <person name="Ryan C.M."/>
            <person name="Banfield J.F."/>
        </authorList>
    </citation>
    <scope>NUCLEOTIDE SEQUENCE [LARGE SCALE GENOMIC DNA]</scope>
    <source>
        <strain evidence="2">CG_4_10_14_0_8_um_filter_42_10</strain>
    </source>
</reference>
<evidence type="ECO:0008006" key="4">
    <source>
        <dbReference type="Google" id="ProtNLM"/>
    </source>
</evidence>
<keyword evidence="1" id="KW-1133">Transmembrane helix</keyword>
<dbReference type="Proteomes" id="UP000230779">
    <property type="component" value="Unassembled WGS sequence"/>
</dbReference>
<accession>A0A2M7RJ64</accession>
<evidence type="ECO:0000313" key="2">
    <source>
        <dbReference type="EMBL" id="PIY96803.1"/>
    </source>
</evidence>
<feature type="transmembrane region" description="Helical" evidence="1">
    <location>
        <begin position="20"/>
        <end position="41"/>
    </location>
</feature>
<organism evidence="2 3">
    <name type="scientific">Candidatus Kerfeldbacteria bacterium CG_4_10_14_0_8_um_filter_42_10</name>
    <dbReference type="NCBI Taxonomy" id="2014248"/>
    <lineage>
        <taxon>Bacteria</taxon>
        <taxon>Candidatus Kerfeldiibacteriota</taxon>
    </lineage>
</organism>
<dbReference type="AlphaFoldDB" id="A0A2M7RJ64"/>
<keyword evidence="1" id="KW-0812">Transmembrane</keyword>
<name>A0A2M7RJ64_9BACT</name>
<sequence>MSTTKNGNASFLEESNKVSMIATATTVILLVAAAIAGYYWGVADARSIDTKNSSGQNNGLGQLVLDSSLPTPPAPSEIYAYSGEVTSIEGKTVYLKTSVQENGVLVEKDLIIATSDNTQFSKLDITKPPVPPGATENQAEREQTIQLNEVQVGDRVIAQSNENVKEKTEFQATKIRVLATEL</sequence>
<gene>
    <name evidence="2" type="ORF">COY66_02635</name>
</gene>
<dbReference type="EMBL" id="PFMD01000027">
    <property type="protein sequence ID" value="PIY96803.1"/>
    <property type="molecule type" value="Genomic_DNA"/>
</dbReference>
<evidence type="ECO:0000256" key="1">
    <source>
        <dbReference type="SAM" id="Phobius"/>
    </source>
</evidence>